<organism evidence="3 4">
    <name type="scientific">Iris pallida</name>
    <name type="common">Sweet iris</name>
    <dbReference type="NCBI Taxonomy" id="29817"/>
    <lineage>
        <taxon>Eukaryota</taxon>
        <taxon>Viridiplantae</taxon>
        <taxon>Streptophyta</taxon>
        <taxon>Embryophyta</taxon>
        <taxon>Tracheophyta</taxon>
        <taxon>Spermatophyta</taxon>
        <taxon>Magnoliopsida</taxon>
        <taxon>Liliopsida</taxon>
        <taxon>Asparagales</taxon>
        <taxon>Iridaceae</taxon>
        <taxon>Iridoideae</taxon>
        <taxon>Irideae</taxon>
        <taxon>Iris</taxon>
    </lineage>
</organism>
<sequence length="122" mass="13747">MASTSFDGSDRRRWSIWCSTRIGRRRGCSIYLEHGGSGTEEATRTSGSAYFSIWHETRRVGSVLEEWYETRRSDGTTRLSFTASRSRGETMVPRLDLADLARSSHSGTAQVEQRCSKNSSDD</sequence>
<evidence type="ECO:0000313" key="3">
    <source>
        <dbReference type="EMBL" id="KAJ6842575.1"/>
    </source>
</evidence>
<dbReference type="EMBL" id="JANAVB010041416">
    <property type="protein sequence ID" value="KAJ6796314.1"/>
    <property type="molecule type" value="Genomic_DNA"/>
</dbReference>
<reference evidence="3" key="2">
    <citation type="submission" date="2023-04" db="EMBL/GenBank/DDBJ databases">
        <authorList>
            <person name="Bruccoleri R.E."/>
            <person name="Oakeley E.J."/>
            <person name="Faust A.-M."/>
            <person name="Dessus-Babus S."/>
            <person name="Altorfer M."/>
            <person name="Burckhardt D."/>
            <person name="Oertli M."/>
            <person name="Naumann U."/>
            <person name="Petersen F."/>
            <person name="Wong J."/>
        </authorList>
    </citation>
    <scope>NUCLEOTIDE SEQUENCE</scope>
    <source>
        <strain evidence="3">GSM-AAB239-AS_SAM_17_03QT</strain>
        <tissue evidence="3">Leaf</tissue>
    </source>
</reference>
<accession>A0AAX6HQK8</accession>
<feature type="region of interest" description="Disordered" evidence="1">
    <location>
        <begin position="99"/>
        <end position="122"/>
    </location>
</feature>
<name>A0AAX6HQK8_IRIPA</name>
<keyword evidence="4" id="KW-1185">Reference proteome</keyword>
<proteinExistence type="predicted"/>
<dbReference type="AlphaFoldDB" id="A0AAX6HQK8"/>
<dbReference type="Proteomes" id="UP001140949">
    <property type="component" value="Unassembled WGS sequence"/>
</dbReference>
<evidence type="ECO:0000256" key="1">
    <source>
        <dbReference type="SAM" id="MobiDB-lite"/>
    </source>
</evidence>
<comment type="caution">
    <text evidence="3">The sequence shown here is derived from an EMBL/GenBank/DDBJ whole genome shotgun (WGS) entry which is preliminary data.</text>
</comment>
<dbReference type="EMBL" id="JANAVB010007481">
    <property type="protein sequence ID" value="KAJ6842575.1"/>
    <property type="molecule type" value="Genomic_DNA"/>
</dbReference>
<gene>
    <name evidence="2" type="ORF">M6B38_223220</name>
    <name evidence="3" type="ORF">M6B38_302005</name>
</gene>
<feature type="compositionally biased region" description="Polar residues" evidence="1">
    <location>
        <begin position="103"/>
        <end position="122"/>
    </location>
</feature>
<protein>
    <submittedName>
        <fullName evidence="3">Uncharacterized protein</fullName>
    </submittedName>
</protein>
<evidence type="ECO:0000313" key="4">
    <source>
        <dbReference type="Proteomes" id="UP001140949"/>
    </source>
</evidence>
<evidence type="ECO:0000313" key="2">
    <source>
        <dbReference type="EMBL" id="KAJ6796314.1"/>
    </source>
</evidence>
<reference evidence="3" key="1">
    <citation type="journal article" date="2023" name="GigaByte">
        <title>Genome assembly of the bearded iris, Iris pallida Lam.</title>
        <authorList>
            <person name="Bruccoleri R.E."/>
            <person name="Oakeley E.J."/>
            <person name="Faust A.M.E."/>
            <person name="Altorfer M."/>
            <person name="Dessus-Babus S."/>
            <person name="Burckhardt D."/>
            <person name="Oertli M."/>
            <person name="Naumann U."/>
            <person name="Petersen F."/>
            <person name="Wong J."/>
        </authorList>
    </citation>
    <scope>NUCLEOTIDE SEQUENCE</scope>
    <source>
        <strain evidence="3">GSM-AAB239-AS_SAM_17_03QT</strain>
    </source>
</reference>